<keyword evidence="3 16" id="KW-0645">Protease</keyword>
<feature type="transmembrane region" description="Helical" evidence="13">
    <location>
        <begin position="154"/>
        <end position="175"/>
    </location>
</feature>
<dbReference type="InterPro" id="IPR039731">
    <property type="entry name" value="Rce1"/>
</dbReference>
<dbReference type="FunCoup" id="A0A1S3I1M6">
    <property type="interactions" value="2256"/>
</dbReference>
<feature type="domain" description="CAAX prenyl protease 2/Lysostaphin resistance protein A-like" evidence="14">
    <location>
        <begin position="130"/>
        <end position="235"/>
    </location>
</feature>
<proteinExistence type="inferred from homology"/>
<dbReference type="OrthoDB" id="271604at2759"/>
<evidence type="ECO:0000256" key="8">
    <source>
        <dbReference type="ARBA" id="ARBA00023136"/>
    </source>
</evidence>
<evidence type="ECO:0000256" key="13">
    <source>
        <dbReference type="SAM" id="Phobius"/>
    </source>
</evidence>
<dbReference type="AlphaFoldDB" id="A0A1S3I1M6"/>
<reference evidence="16" key="1">
    <citation type="submission" date="2025-08" db="UniProtKB">
        <authorList>
            <consortium name="RefSeq"/>
        </authorList>
    </citation>
    <scope>IDENTIFICATION</scope>
    <source>
        <tissue evidence="16">Gonads</tissue>
    </source>
</reference>
<dbReference type="PANTHER" id="PTHR13046">
    <property type="entry name" value="PROTEASE U48 CAAX PRENYL PROTEASE RCE1"/>
    <property type="match status" value="1"/>
</dbReference>
<feature type="transmembrane region" description="Helical" evidence="13">
    <location>
        <begin position="85"/>
        <end position="110"/>
    </location>
</feature>
<evidence type="ECO:0000256" key="5">
    <source>
        <dbReference type="ARBA" id="ARBA00022801"/>
    </source>
</evidence>
<accession>A0A1S3I1M6</accession>
<evidence type="ECO:0000256" key="4">
    <source>
        <dbReference type="ARBA" id="ARBA00022692"/>
    </source>
</evidence>
<keyword evidence="15" id="KW-1185">Reference proteome</keyword>
<gene>
    <name evidence="16" type="primary">LOC106159848</name>
</gene>
<feature type="transmembrane region" description="Helical" evidence="13">
    <location>
        <begin position="43"/>
        <end position="65"/>
    </location>
</feature>
<evidence type="ECO:0000256" key="12">
    <source>
        <dbReference type="ARBA" id="ARBA00049763"/>
    </source>
</evidence>
<evidence type="ECO:0000256" key="3">
    <source>
        <dbReference type="ARBA" id="ARBA00022670"/>
    </source>
</evidence>
<dbReference type="InParanoid" id="A0A1S3I1M6"/>
<comment type="similarity">
    <text evidence="2">Belongs to the peptidase U48 family.</text>
</comment>
<feature type="transmembrane region" description="Helical" evidence="13">
    <location>
        <begin position="195"/>
        <end position="217"/>
    </location>
</feature>
<dbReference type="GO" id="GO:0005789">
    <property type="term" value="C:endoplasmic reticulum membrane"/>
    <property type="evidence" value="ECO:0007669"/>
    <property type="project" value="UniProtKB-SubCell"/>
</dbReference>
<dbReference type="InterPro" id="IPR003675">
    <property type="entry name" value="Rce1/LyrA-like_dom"/>
</dbReference>
<evidence type="ECO:0000256" key="7">
    <source>
        <dbReference type="ARBA" id="ARBA00022989"/>
    </source>
</evidence>
<evidence type="ECO:0000313" key="16">
    <source>
        <dbReference type="RefSeq" id="XP_013391731.1"/>
    </source>
</evidence>
<keyword evidence="6" id="KW-0256">Endoplasmic reticulum</keyword>
<keyword evidence="7 13" id="KW-1133">Transmembrane helix</keyword>
<evidence type="ECO:0000256" key="9">
    <source>
        <dbReference type="ARBA" id="ARBA00032607"/>
    </source>
</evidence>
<keyword evidence="4 13" id="KW-0812">Transmembrane</keyword>
<feature type="transmembrane region" description="Helical" evidence="13">
    <location>
        <begin position="254"/>
        <end position="273"/>
    </location>
</feature>
<evidence type="ECO:0000256" key="6">
    <source>
        <dbReference type="ARBA" id="ARBA00022824"/>
    </source>
</evidence>
<dbReference type="Pfam" id="PF02517">
    <property type="entry name" value="Rce1-like"/>
    <property type="match status" value="1"/>
</dbReference>
<evidence type="ECO:0000256" key="10">
    <source>
        <dbReference type="ARBA" id="ARBA00047280"/>
    </source>
</evidence>
<evidence type="ECO:0000313" key="15">
    <source>
        <dbReference type="Proteomes" id="UP000085678"/>
    </source>
</evidence>
<organism evidence="15 16">
    <name type="scientific">Lingula anatina</name>
    <name type="common">Brachiopod</name>
    <name type="synonym">Lingula unguis</name>
    <dbReference type="NCBI Taxonomy" id="7574"/>
    <lineage>
        <taxon>Eukaryota</taxon>
        <taxon>Metazoa</taxon>
        <taxon>Spiralia</taxon>
        <taxon>Lophotrochozoa</taxon>
        <taxon>Brachiopoda</taxon>
        <taxon>Linguliformea</taxon>
        <taxon>Lingulata</taxon>
        <taxon>Lingulida</taxon>
        <taxon>Linguloidea</taxon>
        <taxon>Lingulidae</taxon>
        <taxon>Lingula</taxon>
    </lineage>
</organism>
<dbReference type="STRING" id="7574.A0A1S3I1M6"/>
<keyword evidence="8 13" id="KW-0472">Membrane</keyword>
<comment type="catalytic activity">
    <reaction evidence="10">
        <text>Hydrolyzes the peptide bond -P2-(S-farnesyl or geranylgeranyl)C-P1'-P2'-P3'-COOH where P1' and P2' are amino acids with aliphatic sidechains and P3' is any C-terminal residue.</text>
        <dbReference type="EC" id="3.4.26.1"/>
    </reaction>
</comment>
<comment type="subcellular location">
    <subcellularLocation>
        <location evidence="1">Endoplasmic reticulum membrane</location>
        <topology evidence="1">Multi-pass membrane protein</topology>
    </subcellularLocation>
</comment>
<keyword evidence="5" id="KW-0378">Hydrolase</keyword>
<dbReference type="Proteomes" id="UP000085678">
    <property type="component" value="Unplaced"/>
</dbReference>
<dbReference type="GO" id="GO:0004222">
    <property type="term" value="F:metalloendopeptidase activity"/>
    <property type="evidence" value="ECO:0007669"/>
    <property type="project" value="InterPro"/>
</dbReference>
<evidence type="ECO:0000256" key="1">
    <source>
        <dbReference type="ARBA" id="ARBA00004477"/>
    </source>
</evidence>
<evidence type="ECO:0000256" key="11">
    <source>
        <dbReference type="ARBA" id="ARBA00049729"/>
    </source>
</evidence>
<dbReference type="GeneID" id="106159848"/>
<evidence type="ECO:0000256" key="2">
    <source>
        <dbReference type="ARBA" id="ARBA00006897"/>
    </source>
</evidence>
<sequence length="287" mass="32499">MAGIVFELNTLQALSVCFILAVGYVASLYIWNNKLHRDHPATIKRRCISVLLFSSLAPGFVWYFSTPTETLGHSLMTWLGVRFSGTIMAAVLPLFLTIVLFLGPLTLFYLDGVLKLYLEPKYWQANMKNLIWLRNHVVAPFSEEFIFRACMIPLLIPSVGAGTAVFLAPLFFGVAHFHHMVERVRNKHADLKTAFLQSLFQFSYTTVFGAYSAFLFIRTGSLVAPVVAHAFCNHMGFPDIGMVFQYPPPQRYKIMANFVIGLVLWCFLLYPLTHPPLFSNTAYNLLL</sequence>
<dbReference type="GO" id="GO:0071586">
    <property type="term" value="P:CAAX-box protein processing"/>
    <property type="evidence" value="ECO:0007669"/>
    <property type="project" value="InterPro"/>
</dbReference>
<dbReference type="RefSeq" id="XP_013391731.1">
    <property type="nucleotide sequence ID" value="XM_013536277.1"/>
</dbReference>
<evidence type="ECO:0000259" key="14">
    <source>
        <dbReference type="Pfam" id="PF02517"/>
    </source>
</evidence>
<dbReference type="OMA" id="HSFCNWC"/>
<feature type="transmembrane region" description="Helical" evidence="13">
    <location>
        <begin position="12"/>
        <end position="31"/>
    </location>
</feature>
<dbReference type="KEGG" id="lak:106159848"/>
<protein>
    <recommendedName>
        <fullName evidence="12">CAAX prenyl protease 2</fullName>
        <ecNumber evidence="11">3.4.26.1</ecNumber>
    </recommendedName>
    <alternativeName>
        <fullName evidence="9">Farnesylated proteins-converting enzyme 2</fullName>
    </alternativeName>
</protein>
<dbReference type="PANTHER" id="PTHR13046:SF0">
    <property type="entry name" value="CAAX PRENYL PROTEASE 2"/>
    <property type="match status" value="1"/>
</dbReference>
<dbReference type="EC" id="3.4.26.1" evidence="11"/>
<name>A0A1S3I1M6_LINAN</name>